<dbReference type="Proteomes" id="UP001202180">
    <property type="component" value="Unassembled WGS sequence"/>
</dbReference>
<name>A0ABT0HM41_9BACT</name>
<keyword evidence="10" id="KW-0902">Two-component regulatory system</keyword>
<evidence type="ECO:0000259" key="19">
    <source>
        <dbReference type="PROSITE" id="PS50894"/>
    </source>
</evidence>
<evidence type="ECO:0000313" key="21">
    <source>
        <dbReference type="Proteomes" id="UP001202180"/>
    </source>
</evidence>
<dbReference type="InterPro" id="IPR004358">
    <property type="entry name" value="Sig_transdc_His_kin-like_C"/>
</dbReference>
<evidence type="ECO:0000313" key="20">
    <source>
        <dbReference type="EMBL" id="MCK8493030.1"/>
    </source>
</evidence>
<dbReference type="PROSITE" id="PS50113">
    <property type="entry name" value="PAC"/>
    <property type="match status" value="1"/>
</dbReference>
<dbReference type="SUPFAM" id="SSF47226">
    <property type="entry name" value="Histidine-containing phosphotransfer domain, HPT domain"/>
    <property type="match status" value="1"/>
</dbReference>
<evidence type="ECO:0000256" key="14">
    <source>
        <dbReference type="SAM" id="Phobius"/>
    </source>
</evidence>
<evidence type="ECO:0000256" key="5">
    <source>
        <dbReference type="ARBA" id="ARBA00022553"/>
    </source>
</evidence>
<dbReference type="InterPro" id="IPR001789">
    <property type="entry name" value="Sig_transdc_resp-reg_receiver"/>
</dbReference>
<dbReference type="InterPro" id="IPR011006">
    <property type="entry name" value="CheY-like_superfamily"/>
</dbReference>
<feature type="domain" description="Response regulatory" evidence="16">
    <location>
        <begin position="611"/>
        <end position="726"/>
    </location>
</feature>
<dbReference type="InterPro" id="IPR036890">
    <property type="entry name" value="HATPase_C_sf"/>
</dbReference>
<evidence type="ECO:0000256" key="1">
    <source>
        <dbReference type="ARBA" id="ARBA00000085"/>
    </source>
</evidence>
<dbReference type="Pfam" id="PF00072">
    <property type="entry name" value="Response_reg"/>
    <property type="match status" value="1"/>
</dbReference>
<dbReference type="CDD" id="cd16922">
    <property type="entry name" value="HATPase_EvgS-ArcB-TorS-like"/>
    <property type="match status" value="1"/>
</dbReference>
<evidence type="ECO:0000256" key="10">
    <source>
        <dbReference type="ARBA" id="ARBA00023012"/>
    </source>
</evidence>
<dbReference type="Pfam" id="PF08448">
    <property type="entry name" value="PAS_4"/>
    <property type="match status" value="1"/>
</dbReference>
<dbReference type="Gene3D" id="3.40.50.2300">
    <property type="match status" value="1"/>
</dbReference>
<feature type="modified residue" description="Phosphohistidine" evidence="12">
    <location>
        <position position="806"/>
    </location>
</feature>
<dbReference type="RefSeq" id="WP_248477612.1">
    <property type="nucleotide sequence ID" value="NZ_JALPRF010000002.1"/>
</dbReference>
<dbReference type="InterPro" id="IPR008207">
    <property type="entry name" value="Sig_transdc_His_kin_Hpt_dom"/>
</dbReference>
<dbReference type="InterPro" id="IPR035965">
    <property type="entry name" value="PAS-like_dom_sf"/>
</dbReference>
<evidence type="ECO:0000259" key="15">
    <source>
        <dbReference type="PROSITE" id="PS50109"/>
    </source>
</evidence>
<dbReference type="SMART" id="SM00387">
    <property type="entry name" value="HATPase_c"/>
    <property type="match status" value="1"/>
</dbReference>
<gene>
    <name evidence="20" type="ORF">M0L20_14270</name>
</gene>
<evidence type="ECO:0000259" key="18">
    <source>
        <dbReference type="PROSITE" id="PS50113"/>
    </source>
</evidence>
<sequence length="869" mass="96557">MKSTKRIGWILAVGLLIPILIGINAQRTTQRLVEQNNWLIHTHLVLQKTQQIQAYLTSLDNDLRGYLLSKNNPFFRADYDRNARRMKERVEEITNLTTDQRFQQERLQTISRLLDQKLAHGKQLFLQANSAKGLARLDSVQTFMSFSDQLFNQLKQVEAIENELLNVRAAASKQSADYATNSSIVGAVAALAMILWAIYLLFKTLKNANKLNQQLALSEQQLKRFLEAVPVSIAVVNKDGKLYYANQAATSMFGSATRLTSYSDMLSQVAISQFPDGNTYPLEQRPIFRAMRGETSQVDDMQLQVGDKVIQLLSSSSPVYDADGQLQYVVSSSIDISDRVQSQVRLQEAKEMAEQAARLKENFLANMSHEIRTPLNAIIGFSNLLEVTPLNEEQAEFVKLVQTAGKNLLTIVNDILDISKIEAGMIQMESIPFSIRSLAASLQTMLQPTASDKNLRLVFDIDPTLPALVLGDPTRLTQILLNLLSNAIKFTKQGSVTARITKQEETNQSVRVQFTVKDTGIGIDTDALPHIFERFRQASDFTTRYYGGTGLGLNIVKSLTQMQGGWIKVDSALGKGSEFTLELTYPVAPESILQTIDPSLAKAETAKKSLTILAVEDNPMNQKLVLQVIKRLGYEADLAENGQQALDMLQKKSFDLVLMDIQMPVMDGYQTTRHIRTTLRSTIPIIAMTAHALASEREQCLQAGMNDFLPKPFQMEDLKRMILHYGFSEGSQPTLAGATQPAPPAPAPPTNPTSFSIEPLLNSVGNDPELALELLEIYLDKTPEELKQLQQGLSEKDVPAIGRTLHTQKAPAMMMGLRKVTELNLRIEALVKGGKDITEVAPLLEQYITAVEAELPGIRDVLQKGVDQG</sequence>
<dbReference type="InterPro" id="IPR005467">
    <property type="entry name" value="His_kinase_dom"/>
</dbReference>
<keyword evidence="9 14" id="KW-1133">Transmembrane helix</keyword>
<dbReference type="EC" id="2.7.13.3" evidence="3"/>
<dbReference type="PROSITE" id="PS50110">
    <property type="entry name" value="RESPONSE_REGULATORY"/>
    <property type="match status" value="1"/>
</dbReference>
<dbReference type="InterPro" id="IPR013656">
    <property type="entry name" value="PAS_4"/>
</dbReference>
<comment type="catalytic activity">
    <reaction evidence="1">
        <text>ATP + protein L-histidine = ADP + protein N-phospho-L-histidine.</text>
        <dbReference type="EC" id="2.7.13.3"/>
    </reaction>
</comment>
<keyword evidence="5 13" id="KW-0597">Phosphoprotein</keyword>
<dbReference type="CDD" id="cd00088">
    <property type="entry name" value="HPT"/>
    <property type="match status" value="1"/>
</dbReference>
<evidence type="ECO:0000256" key="6">
    <source>
        <dbReference type="ARBA" id="ARBA00022692"/>
    </source>
</evidence>
<dbReference type="SMART" id="SM00388">
    <property type="entry name" value="HisKA"/>
    <property type="match status" value="1"/>
</dbReference>
<dbReference type="SMART" id="SM00448">
    <property type="entry name" value="REC"/>
    <property type="match status" value="1"/>
</dbReference>
<evidence type="ECO:0000256" key="11">
    <source>
        <dbReference type="ARBA" id="ARBA00023136"/>
    </source>
</evidence>
<dbReference type="PROSITE" id="PS50894">
    <property type="entry name" value="HPT"/>
    <property type="match status" value="1"/>
</dbReference>
<accession>A0ABT0HM41</accession>
<feature type="domain" description="PAC" evidence="18">
    <location>
        <begin position="294"/>
        <end position="348"/>
    </location>
</feature>
<feature type="domain" description="PAS" evidence="17">
    <location>
        <begin position="218"/>
        <end position="254"/>
    </location>
</feature>
<dbReference type="CDD" id="cd00082">
    <property type="entry name" value="HisKA"/>
    <property type="match status" value="1"/>
</dbReference>
<keyword evidence="8" id="KW-0067">ATP-binding</keyword>
<dbReference type="InterPro" id="IPR036641">
    <property type="entry name" value="HPT_dom_sf"/>
</dbReference>
<dbReference type="Gene3D" id="3.30.450.20">
    <property type="entry name" value="PAS domain"/>
    <property type="match status" value="1"/>
</dbReference>
<keyword evidence="4" id="KW-1003">Cell membrane</keyword>
<dbReference type="PANTHER" id="PTHR45339">
    <property type="entry name" value="HYBRID SIGNAL TRANSDUCTION HISTIDINE KINASE J"/>
    <property type="match status" value="1"/>
</dbReference>
<evidence type="ECO:0000256" key="3">
    <source>
        <dbReference type="ARBA" id="ARBA00012438"/>
    </source>
</evidence>
<dbReference type="InterPro" id="IPR003661">
    <property type="entry name" value="HisK_dim/P_dom"/>
</dbReference>
<dbReference type="Gene3D" id="1.20.120.160">
    <property type="entry name" value="HPT domain"/>
    <property type="match status" value="1"/>
</dbReference>
<dbReference type="InterPro" id="IPR036097">
    <property type="entry name" value="HisK_dim/P_sf"/>
</dbReference>
<dbReference type="CDD" id="cd00130">
    <property type="entry name" value="PAS"/>
    <property type="match status" value="1"/>
</dbReference>
<keyword evidence="11 14" id="KW-0472">Membrane</keyword>
<keyword evidence="7" id="KW-0547">Nucleotide-binding</keyword>
<dbReference type="SMART" id="SM00091">
    <property type="entry name" value="PAS"/>
    <property type="match status" value="1"/>
</dbReference>
<dbReference type="SUPFAM" id="SSF52172">
    <property type="entry name" value="CheY-like"/>
    <property type="match status" value="1"/>
</dbReference>
<dbReference type="NCBIfam" id="TIGR00229">
    <property type="entry name" value="sensory_box"/>
    <property type="match status" value="1"/>
</dbReference>
<dbReference type="InterPro" id="IPR003594">
    <property type="entry name" value="HATPase_dom"/>
</dbReference>
<dbReference type="InterPro" id="IPR000014">
    <property type="entry name" value="PAS"/>
</dbReference>
<dbReference type="PROSITE" id="PS50109">
    <property type="entry name" value="HIS_KIN"/>
    <property type="match status" value="1"/>
</dbReference>
<dbReference type="EMBL" id="JALPRF010000002">
    <property type="protein sequence ID" value="MCK8493030.1"/>
    <property type="molecule type" value="Genomic_DNA"/>
</dbReference>
<feature type="domain" description="Histidine kinase" evidence="15">
    <location>
        <begin position="366"/>
        <end position="587"/>
    </location>
</feature>
<dbReference type="Gene3D" id="3.30.565.10">
    <property type="entry name" value="Histidine kinase-like ATPase, C-terminal domain"/>
    <property type="match status" value="1"/>
</dbReference>
<comment type="caution">
    <text evidence="20">The sequence shown here is derived from an EMBL/GenBank/DDBJ whole genome shotgun (WGS) entry which is preliminary data.</text>
</comment>
<reference evidence="20 21" key="1">
    <citation type="submission" date="2022-04" db="EMBL/GenBank/DDBJ databases">
        <title>Spirosoma sp. strain RP8 genome sequencing and assembly.</title>
        <authorList>
            <person name="Jung Y."/>
        </authorList>
    </citation>
    <scope>NUCLEOTIDE SEQUENCE [LARGE SCALE GENOMIC DNA]</scope>
    <source>
        <strain evidence="20 21">RP8</strain>
    </source>
</reference>
<evidence type="ECO:0000256" key="7">
    <source>
        <dbReference type="ARBA" id="ARBA00022741"/>
    </source>
</evidence>
<dbReference type="Gene3D" id="1.10.287.130">
    <property type="match status" value="1"/>
</dbReference>
<evidence type="ECO:0000259" key="16">
    <source>
        <dbReference type="PROSITE" id="PS50110"/>
    </source>
</evidence>
<dbReference type="PANTHER" id="PTHR45339:SF1">
    <property type="entry name" value="HYBRID SIGNAL TRANSDUCTION HISTIDINE KINASE J"/>
    <property type="match status" value="1"/>
</dbReference>
<feature type="transmembrane region" description="Helical" evidence="14">
    <location>
        <begin position="184"/>
        <end position="202"/>
    </location>
</feature>
<dbReference type="Pfam" id="PF00512">
    <property type="entry name" value="HisKA"/>
    <property type="match status" value="1"/>
</dbReference>
<evidence type="ECO:0000256" key="4">
    <source>
        <dbReference type="ARBA" id="ARBA00022475"/>
    </source>
</evidence>
<dbReference type="CDD" id="cd17546">
    <property type="entry name" value="REC_hyHK_CKI1_RcsC-like"/>
    <property type="match status" value="1"/>
</dbReference>
<dbReference type="SUPFAM" id="SSF55874">
    <property type="entry name" value="ATPase domain of HSP90 chaperone/DNA topoisomerase II/histidine kinase"/>
    <property type="match status" value="1"/>
</dbReference>
<evidence type="ECO:0000256" key="13">
    <source>
        <dbReference type="PROSITE-ProRule" id="PRU00169"/>
    </source>
</evidence>
<evidence type="ECO:0000256" key="2">
    <source>
        <dbReference type="ARBA" id="ARBA00004651"/>
    </source>
</evidence>
<proteinExistence type="predicted"/>
<keyword evidence="21" id="KW-1185">Reference proteome</keyword>
<feature type="domain" description="HPt" evidence="19">
    <location>
        <begin position="767"/>
        <end position="865"/>
    </location>
</feature>
<dbReference type="Pfam" id="PF01627">
    <property type="entry name" value="Hpt"/>
    <property type="match status" value="1"/>
</dbReference>
<dbReference type="PRINTS" id="PR00344">
    <property type="entry name" value="BCTRLSENSOR"/>
</dbReference>
<dbReference type="InterPro" id="IPR007891">
    <property type="entry name" value="CHASE3"/>
</dbReference>
<dbReference type="SUPFAM" id="SSF47384">
    <property type="entry name" value="Homodimeric domain of signal transducing histidine kinase"/>
    <property type="match status" value="1"/>
</dbReference>
<dbReference type="SUPFAM" id="SSF55785">
    <property type="entry name" value="PYP-like sensor domain (PAS domain)"/>
    <property type="match status" value="1"/>
</dbReference>
<evidence type="ECO:0000256" key="12">
    <source>
        <dbReference type="PROSITE-ProRule" id="PRU00110"/>
    </source>
</evidence>
<dbReference type="PROSITE" id="PS50112">
    <property type="entry name" value="PAS"/>
    <property type="match status" value="1"/>
</dbReference>
<organism evidence="20 21">
    <name type="scientific">Spirosoma liriopis</name>
    <dbReference type="NCBI Taxonomy" id="2937440"/>
    <lineage>
        <taxon>Bacteria</taxon>
        <taxon>Pseudomonadati</taxon>
        <taxon>Bacteroidota</taxon>
        <taxon>Cytophagia</taxon>
        <taxon>Cytophagales</taxon>
        <taxon>Cytophagaceae</taxon>
        <taxon>Spirosoma</taxon>
    </lineage>
</organism>
<dbReference type="Pfam" id="PF02518">
    <property type="entry name" value="HATPase_c"/>
    <property type="match status" value="1"/>
</dbReference>
<evidence type="ECO:0000259" key="17">
    <source>
        <dbReference type="PROSITE" id="PS50112"/>
    </source>
</evidence>
<feature type="modified residue" description="4-aspartylphosphate" evidence="13">
    <location>
        <position position="660"/>
    </location>
</feature>
<dbReference type="InterPro" id="IPR000700">
    <property type="entry name" value="PAS-assoc_C"/>
</dbReference>
<comment type="subcellular location">
    <subcellularLocation>
        <location evidence="2">Cell membrane</location>
        <topology evidence="2">Multi-pass membrane protein</topology>
    </subcellularLocation>
</comment>
<dbReference type="Pfam" id="PF05227">
    <property type="entry name" value="CHASE3"/>
    <property type="match status" value="1"/>
</dbReference>
<evidence type="ECO:0000256" key="9">
    <source>
        <dbReference type="ARBA" id="ARBA00022989"/>
    </source>
</evidence>
<protein>
    <recommendedName>
        <fullName evidence="3">histidine kinase</fullName>
        <ecNumber evidence="3">2.7.13.3</ecNumber>
    </recommendedName>
</protein>
<evidence type="ECO:0000256" key="8">
    <source>
        <dbReference type="ARBA" id="ARBA00022840"/>
    </source>
</evidence>
<keyword evidence="6 14" id="KW-0812">Transmembrane</keyword>